<dbReference type="SUPFAM" id="SSF56042">
    <property type="entry name" value="PurM C-terminal domain-like"/>
    <property type="match status" value="1"/>
</dbReference>
<dbReference type="InterPro" id="IPR006283">
    <property type="entry name" value="ThiL-like"/>
</dbReference>
<feature type="binding site" evidence="1">
    <location>
        <position position="227"/>
    </location>
    <ligand>
        <name>ATP</name>
        <dbReference type="ChEBI" id="CHEBI:30616"/>
    </ligand>
</feature>
<evidence type="ECO:0000256" key="1">
    <source>
        <dbReference type="HAMAP-Rule" id="MF_02128"/>
    </source>
</evidence>
<organism evidence="3 4">
    <name type="scientific">Brachybacterium sacelli</name>
    <dbReference type="NCBI Taxonomy" id="173364"/>
    <lineage>
        <taxon>Bacteria</taxon>
        <taxon>Bacillati</taxon>
        <taxon>Actinomycetota</taxon>
        <taxon>Actinomycetes</taxon>
        <taxon>Micrococcales</taxon>
        <taxon>Dermabacteraceae</taxon>
        <taxon>Brachybacterium</taxon>
    </lineage>
</organism>
<proteinExistence type="inferred from homology"/>
<feature type="binding site" evidence="1">
    <location>
        <position position="325"/>
    </location>
    <ligand>
        <name>substrate</name>
    </ligand>
</feature>
<gene>
    <name evidence="1" type="primary">thiL</name>
    <name evidence="3" type="ORF">JOF43_003933</name>
</gene>
<dbReference type="SUPFAM" id="SSF55326">
    <property type="entry name" value="PurM N-terminal domain-like"/>
    <property type="match status" value="1"/>
</dbReference>
<dbReference type="EC" id="2.7.4.16" evidence="1"/>
<comment type="similarity">
    <text evidence="1">Belongs to the thiamine-monophosphate kinase family.</text>
</comment>
<dbReference type="EMBL" id="JAGIOD010000002">
    <property type="protein sequence ID" value="MBP2383944.1"/>
    <property type="molecule type" value="Genomic_DNA"/>
</dbReference>
<keyword evidence="1" id="KW-0547">Nucleotide-binding</keyword>
<comment type="caution">
    <text evidence="1">Lacks conserved residue(s) required for the propagation of feature annotation.</text>
</comment>
<dbReference type="InterPro" id="IPR036921">
    <property type="entry name" value="PurM-like_N_sf"/>
</dbReference>
<feature type="binding site" evidence="1">
    <location>
        <position position="225"/>
    </location>
    <ligand>
        <name>Mg(2+)</name>
        <dbReference type="ChEBI" id="CHEBI:18420"/>
        <label>3</label>
    </ligand>
</feature>
<dbReference type="GO" id="GO:0009030">
    <property type="term" value="F:thiamine-phosphate kinase activity"/>
    <property type="evidence" value="ECO:0007669"/>
    <property type="project" value="UniProtKB-EC"/>
</dbReference>
<evidence type="ECO:0000313" key="3">
    <source>
        <dbReference type="EMBL" id="MBP2383944.1"/>
    </source>
</evidence>
<dbReference type="PANTHER" id="PTHR30270">
    <property type="entry name" value="THIAMINE-MONOPHOSPHATE KINASE"/>
    <property type="match status" value="1"/>
</dbReference>
<evidence type="ECO:0000313" key="4">
    <source>
        <dbReference type="Proteomes" id="UP001519290"/>
    </source>
</evidence>
<accession>A0ABS4X645</accession>
<feature type="binding site" evidence="1">
    <location>
        <position position="48"/>
    </location>
    <ligand>
        <name>Mg(2+)</name>
        <dbReference type="ChEBI" id="CHEBI:18420"/>
        <label>1</label>
    </ligand>
</feature>
<keyword evidence="1" id="KW-0067">ATP-binding</keyword>
<dbReference type="NCBIfam" id="TIGR01379">
    <property type="entry name" value="thiL"/>
    <property type="match status" value="1"/>
</dbReference>
<feature type="binding site" evidence="1">
    <location>
        <position position="49"/>
    </location>
    <ligand>
        <name>Mg(2+)</name>
        <dbReference type="ChEBI" id="CHEBI:18420"/>
        <label>1</label>
    </ligand>
</feature>
<protein>
    <recommendedName>
        <fullName evidence="1">Thiamine-monophosphate kinase</fullName>
        <shortName evidence="1">TMP kinase</shortName>
        <shortName evidence="1">Thiamine-phosphate kinase</shortName>
        <ecNumber evidence="1">2.7.4.16</ecNumber>
    </recommendedName>
</protein>
<keyword evidence="1" id="KW-0460">Magnesium</keyword>
<comment type="caution">
    <text evidence="3">The sequence shown here is derived from an EMBL/GenBank/DDBJ whole genome shotgun (WGS) entry which is preliminary data.</text>
</comment>
<dbReference type="Proteomes" id="UP001519290">
    <property type="component" value="Unassembled WGS sequence"/>
</dbReference>
<keyword evidence="4" id="KW-1185">Reference proteome</keyword>
<dbReference type="HAMAP" id="MF_02128">
    <property type="entry name" value="TMP_kinase"/>
    <property type="match status" value="1"/>
</dbReference>
<sequence>MIDDAPQGEAGLLARMLPHLSASDRLEVGPGDDAAVVRLPSPRVVVTTDSLVAGHDFLPATTTPRWIGHKAAVQNLADVAAMGARPLALVAALSAPAETPASVFEELTIGLARRAEADGAHVVGGDLGRAEQLTVTVTALGTLEEGQAPVLRSGARPGDVLAIGAPRLGRSAAGLALVLSGRVEVRDGAVHGAGDHADLVTWHDAPDPVLSRGWTVGRTASAMMDLSDGLVRDGTRLARASGVLLDLDSDALAPDVEQLAPVARLLATDPWPWVLHGGEEHAMLATFATREVPAGFRRIGRVLPAEGEKDHRVLLAGAGIPGAGFDHFEASV</sequence>
<feature type="binding site" evidence="1">
    <location>
        <position position="228"/>
    </location>
    <ligand>
        <name>Mg(2+)</name>
        <dbReference type="ChEBI" id="CHEBI:18420"/>
        <label>5</label>
    </ligand>
</feature>
<dbReference type="Gene3D" id="3.90.650.10">
    <property type="entry name" value="PurM-like C-terminal domain"/>
    <property type="match status" value="1"/>
</dbReference>
<feature type="domain" description="PurM-like N-terminal" evidence="2">
    <location>
        <begin position="31"/>
        <end position="142"/>
    </location>
</feature>
<feature type="binding site" evidence="1">
    <location>
        <position position="47"/>
    </location>
    <ligand>
        <name>Mg(2+)</name>
        <dbReference type="ChEBI" id="CHEBI:18420"/>
        <label>4</label>
    </ligand>
</feature>
<dbReference type="RefSeq" id="WP_209904848.1">
    <property type="nucleotide sequence ID" value="NZ_BAAAJW010000001.1"/>
</dbReference>
<comment type="catalytic activity">
    <reaction evidence="1">
        <text>thiamine phosphate + ATP = thiamine diphosphate + ADP</text>
        <dbReference type="Rhea" id="RHEA:15913"/>
        <dbReference type="ChEBI" id="CHEBI:30616"/>
        <dbReference type="ChEBI" id="CHEBI:37575"/>
        <dbReference type="ChEBI" id="CHEBI:58937"/>
        <dbReference type="ChEBI" id="CHEBI:456216"/>
        <dbReference type="EC" id="2.7.4.16"/>
    </reaction>
</comment>
<comment type="miscellaneous">
    <text evidence="1">Reaction mechanism of ThiL seems to utilize a direct, inline transfer of the gamma-phosphate of ATP to TMP rather than a phosphorylated enzyme intermediate.</text>
</comment>
<evidence type="ECO:0000259" key="2">
    <source>
        <dbReference type="Pfam" id="PF00586"/>
    </source>
</evidence>
<dbReference type="Gene3D" id="3.30.1330.10">
    <property type="entry name" value="PurM-like, N-terminal domain"/>
    <property type="match status" value="1"/>
</dbReference>
<keyword evidence="1 3" id="KW-0808">Transferase</keyword>
<feature type="binding site" evidence="1">
    <location>
        <position position="33"/>
    </location>
    <ligand>
        <name>Mg(2+)</name>
        <dbReference type="ChEBI" id="CHEBI:18420"/>
        <label>3</label>
    </ligand>
</feature>
<feature type="binding site" evidence="1">
    <location>
        <position position="78"/>
    </location>
    <ligand>
        <name>Mg(2+)</name>
        <dbReference type="ChEBI" id="CHEBI:18420"/>
        <label>3</label>
    </ligand>
</feature>
<feature type="binding site" evidence="1">
    <location>
        <position position="56"/>
    </location>
    <ligand>
        <name>substrate</name>
    </ligand>
</feature>
<keyword evidence="1" id="KW-0479">Metal-binding</keyword>
<dbReference type="PIRSF" id="PIRSF005303">
    <property type="entry name" value="Thiam_monoph_kin"/>
    <property type="match status" value="1"/>
</dbReference>
<dbReference type="InterPro" id="IPR036676">
    <property type="entry name" value="PurM-like_C_sf"/>
</dbReference>
<feature type="binding site" evidence="1">
    <location>
        <position position="78"/>
    </location>
    <ligand>
        <name>Mg(2+)</name>
        <dbReference type="ChEBI" id="CHEBI:18420"/>
        <label>2</label>
    </ligand>
</feature>
<keyword evidence="1 3" id="KW-0418">Kinase</keyword>
<feature type="binding site" evidence="1">
    <location>
        <position position="152"/>
    </location>
    <ligand>
        <name>ATP</name>
        <dbReference type="ChEBI" id="CHEBI:30616"/>
    </ligand>
</feature>
<feature type="binding site" evidence="1">
    <location>
        <position position="33"/>
    </location>
    <ligand>
        <name>Mg(2+)</name>
        <dbReference type="ChEBI" id="CHEBI:18420"/>
        <label>4</label>
    </ligand>
</feature>
<keyword evidence="1" id="KW-0784">Thiamine biosynthesis</keyword>
<comment type="function">
    <text evidence="1">Catalyzes the ATP-dependent phosphorylation of thiamine-monophosphate (TMP) to form thiamine-pyrophosphate (TPP), the active form of vitamin B1.</text>
</comment>
<dbReference type="Pfam" id="PF00586">
    <property type="entry name" value="AIRS"/>
    <property type="match status" value="1"/>
</dbReference>
<dbReference type="CDD" id="cd02194">
    <property type="entry name" value="ThiL"/>
    <property type="match status" value="1"/>
</dbReference>
<dbReference type="PANTHER" id="PTHR30270:SF0">
    <property type="entry name" value="THIAMINE-MONOPHOSPHATE KINASE"/>
    <property type="match status" value="1"/>
</dbReference>
<reference evidence="3 4" key="1">
    <citation type="submission" date="2021-03" db="EMBL/GenBank/DDBJ databases">
        <title>Sequencing the genomes of 1000 actinobacteria strains.</title>
        <authorList>
            <person name="Klenk H.-P."/>
        </authorList>
    </citation>
    <scope>NUCLEOTIDE SEQUENCE [LARGE SCALE GENOMIC DNA]</scope>
    <source>
        <strain evidence="3 4">DSM 14566</strain>
    </source>
</reference>
<feature type="binding site" evidence="1">
    <location>
        <position position="78"/>
    </location>
    <ligand>
        <name>Mg(2+)</name>
        <dbReference type="ChEBI" id="CHEBI:18420"/>
        <label>4</label>
    </ligand>
</feature>
<feature type="binding site" evidence="1">
    <location>
        <begin position="125"/>
        <end position="126"/>
    </location>
    <ligand>
        <name>ATP</name>
        <dbReference type="ChEBI" id="CHEBI:30616"/>
    </ligand>
</feature>
<feature type="binding site" evidence="1">
    <location>
        <position position="126"/>
    </location>
    <ligand>
        <name>Mg(2+)</name>
        <dbReference type="ChEBI" id="CHEBI:18420"/>
        <label>1</label>
    </ligand>
</feature>
<dbReference type="InterPro" id="IPR016188">
    <property type="entry name" value="PurM-like_N"/>
</dbReference>
<feature type="binding site" evidence="1">
    <location>
        <position position="49"/>
    </location>
    <ligand>
        <name>Mg(2+)</name>
        <dbReference type="ChEBI" id="CHEBI:18420"/>
        <label>2</label>
    </ligand>
</feature>
<feature type="binding site" evidence="1">
    <location>
        <position position="279"/>
    </location>
    <ligand>
        <name>substrate</name>
    </ligand>
</feature>
<name>A0ABS4X645_9MICO</name>
<comment type="pathway">
    <text evidence="1">Cofactor biosynthesis; thiamine diphosphate biosynthesis; thiamine diphosphate from thiamine phosphate: step 1/1.</text>
</comment>